<proteinExistence type="predicted"/>
<dbReference type="Proteomes" id="UP001497744">
    <property type="component" value="Unassembled WGS sequence"/>
</dbReference>
<evidence type="ECO:0000313" key="2">
    <source>
        <dbReference type="Proteomes" id="UP001497744"/>
    </source>
</evidence>
<sequence>MMKTAASIGRAPVGNVSPDGTAVDRASGKMPVVFNGVSLVNASLYTSSVGPADSTIPSVAASVSCSTCSWLLGDAVAASGGVGEAALSDEAELFAVVTGAPRRMPPPVDAISFTCPLLSSSAVAAADGSFISDASSVPFPATLPLSEDAVVASGGIGEAASPPVTLASSDDNFSTISLRHRSSSNVISQRALNAYSRP</sequence>
<gene>
    <name evidence="1" type="ORF">BcabD6B2_11420</name>
</gene>
<dbReference type="RefSeq" id="XP_067713778.1">
    <property type="nucleotide sequence ID" value="XM_067857677.1"/>
</dbReference>
<reference evidence="1 2" key="1">
    <citation type="submission" date="2021-06" db="EMBL/GenBank/DDBJ databases">
        <title>Genome sequence of Babesia caballi.</title>
        <authorList>
            <person name="Yamagishi J."/>
            <person name="Kidaka T."/>
            <person name="Ochi A."/>
        </authorList>
    </citation>
    <scope>NUCLEOTIDE SEQUENCE [LARGE SCALE GENOMIC DNA]</scope>
    <source>
        <strain evidence="1">USDA-D6B2</strain>
    </source>
</reference>
<dbReference type="AlphaFoldDB" id="A0AAV4LQ16"/>
<accession>A0AAV4LQ16</accession>
<protein>
    <submittedName>
        <fullName evidence="1">Glyceraldehyde 3-phosphate dehydrogenase</fullName>
    </submittedName>
</protein>
<evidence type="ECO:0000313" key="1">
    <source>
        <dbReference type="EMBL" id="GIX61707.1"/>
    </source>
</evidence>
<dbReference type="GeneID" id="94193190"/>
<dbReference type="EMBL" id="BPLF01000001">
    <property type="protein sequence ID" value="GIX61707.1"/>
    <property type="molecule type" value="Genomic_DNA"/>
</dbReference>
<organism evidence="1 2">
    <name type="scientific">Babesia caballi</name>
    <dbReference type="NCBI Taxonomy" id="5871"/>
    <lineage>
        <taxon>Eukaryota</taxon>
        <taxon>Sar</taxon>
        <taxon>Alveolata</taxon>
        <taxon>Apicomplexa</taxon>
        <taxon>Aconoidasida</taxon>
        <taxon>Piroplasmida</taxon>
        <taxon>Babesiidae</taxon>
        <taxon>Babesia</taxon>
    </lineage>
</organism>
<comment type="caution">
    <text evidence="1">The sequence shown here is derived from an EMBL/GenBank/DDBJ whole genome shotgun (WGS) entry which is preliminary data.</text>
</comment>
<name>A0AAV4LQ16_BABCB</name>
<keyword evidence="2" id="KW-1185">Reference proteome</keyword>